<dbReference type="PIRSF" id="PIRSF009160">
    <property type="entry name" value="UCP009160"/>
    <property type="match status" value="1"/>
</dbReference>
<proteinExistence type="predicted"/>
<keyword evidence="1" id="KW-0472">Membrane</keyword>
<dbReference type="STRING" id="994479.GCA_000194155_02119"/>
<dbReference type="PANTHER" id="PTHR41282:SF1">
    <property type="entry name" value="CONSERVED TRANSMEMBRANE PROTEIN-RELATED"/>
    <property type="match status" value="1"/>
</dbReference>
<evidence type="ECO:0000313" key="3">
    <source>
        <dbReference type="Proteomes" id="UP000233786"/>
    </source>
</evidence>
<dbReference type="PANTHER" id="PTHR41282">
    <property type="entry name" value="CONSERVED TRANSMEMBRANE PROTEIN-RELATED"/>
    <property type="match status" value="1"/>
</dbReference>
<dbReference type="OrthoDB" id="116480at2"/>
<evidence type="ECO:0000313" key="2">
    <source>
        <dbReference type="EMBL" id="PKW14345.1"/>
    </source>
</evidence>
<name>A0A2N3XUK8_SACSN</name>
<dbReference type="EMBL" id="PJNB01000001">
    <property type="protein sequence ID" value="PKW14345.1"/>
    <property type="molecule type" value="Genomic_DNA"/>
</dbReference>
<dbReference type="RefSeq" id="WP_010694340.1">
    <property type="nucleotide sequence ID" value="NZ_CP061007.1"/>
</dbReference>
<keyword evidence="1" id="KW-1133">Transmembrane helix</keyword>
<protein>
    <submittedName>
        <fullName evidence="2">YccA/Bax inhibitor family protein</fullName>
    </submittedName>
</protein>
<keyword evidence="1" id="KW-0812">Transmembrane</keyword>
<dbReference type="Proteomes" id="UP000233786">
    <property type="component" value="Unassembled WGS sequence"/>
</dbReference>
<evidence type="ECO:0000256" key="1">
    <source>
        <dbReference type="SAM" id="Phobius"/>
    </source>
</evidence>
<feature type="transmembrane region" description="Helical" evidence="1">
    <location>
        <begin position="163"/>
        <end position="184"/>
    </location>
</feature>
<comment type="caution">
    <text evidence="2">The sequence shown here is derived from an EMBL/GenBank/DDBJ whole genome shotgun (WGS) entry which is preliminary data.</text>
</comment>
<feature type="transmembrane region" description="Helical" evidence="1">
    <location>
        <begin position="130"/>
        <end position="151"/>
    </location>
</feature>
<accession>A0A2N3XUK8</accession>
<feature type="transmembrane region" description="Helical" evidence="1">
    <location>
        <begin position="196"/>
        <end position="220"/>
    </location>
</feature>
<feature type="transmembrane region" description="Helical" evidence="1">
    <location>
        <begin position="232"/>
        <end position="249"/>
    </location>
</feature>
<dbReference type="InterPro" id="IPR010539">
    <property type="entry name" value="BaxI_1-like"/>
</dbReference>
<sequence>MRTTSNPAFRNLPTAGGYANFNYGQGQTAPFGQAPAAPLQTARPMTIDDVVTKTAITLGLAVITGTLTYLVGPPAVALALPAAIVGLVISLVIIFKKKVSPALVIAYSAVEGVFLGGISYVFGALFSPGIIIQAIAGTIGVFAAMLVVYKTGAIRVTPKLTKWIIGAVAGVVVLMLVNLIASFFTPGGLGLRDGGGLAIAFSLLCIGIAAFSFLLDFDAADKAIKGGVDAKFAWYIAFGLMTTLVWLYLEILRLLSYFQSSD</sequence>
<reference evidence="2" key="1">
    <citation type="submission" date="2017-12" db="EMBL/GenBank/DDBJ databases">
        <title>Sequencing the genomes of 1000 Actinobacteria strains.</title>
        <authorList>
            <person name="Klenk H.-P."/>
        </authorList>
    </citation>
    <scope>NUCLEOTIDE SEQUENCE [LARGE SCALE GENOMIC DNA]</scope>
    <source>
        <strain evidence="2">DSM 44228</strain>
    </source>
</reference>
<feature type="transmembrane region" description="Helical" evidence="1">
    <location>
        <begin position="102"/>
        <end position="124"/>
    </location>
</feature>
<dbReference type="AlphaFoldDB" id="A0A2N3XUK8"/>
<feature type="transmembrane region" description="Helical" evidence="1">
    <location>
        <begin position="76"/>
        <end position="95"/>
    </location>
</feature>
<organism evidence="2 3">
    <name type="scientific">Saccharopolyspora spinosa</name>
    <dbReference type="NCBI Taxonomy" id="60894"/>
    <lineage>
        <taxon>Bacteria</taxon>
        <taxon>Bacillati</taxon>
        <taxon>Actinomycetota</taxon>
        <taxon>Actinomycetes</taxon>
        <taxon>Pseudonocardiales</taxon>
        <taxon>Pseudonocardiaceae</taxon>
        <taxon>Saccharopolyspora</taxon>
    </lineage>
</organism>
<dbReference type="Pfam" id="PF12811">
    <property type="entry name" value="BaxI_1"/>
    <property type="match status" value="1"/>
</dbReference>
<keyword evidence="3" id="KW-1185">Reference proteome</keyword>
<gene>
    <name evidence="2" type="ORF">A8926_1955</name>
</gene>
<feature type="transmembrane region" description="Helical" evidence="1">
    <location>
        <begin position="50"/>
        <end position="70"/>
    </location>
</feature>